<evidence type="ECO:0000256" key="1">
    <source>
        <dbReference type="SAM" id="Coils"/>
    </source>
</evidence>
<dbReference type="Proteomes" id="UP000178912">
    <property type="component" value="Unassembled WGS sequence"/>
</dbReference>
<feature type="region of interest" description="Disordered" evidence="2">
    <location>
        <begin position="1"/>
        <end position="94"/>
    </location>
</feature>
<dbReference type="EMBL" id="FJUX01000106">
    <property type="protein sequence ID" value="CZT08698.1"/>
    <property type="molecule type" value="Genomic_DNA"/>
</dbReference>
<evidence type="ECO:0000313" key="3">
    <source>
        <dbReference type="EMBL" id="CZT08698.1"/>
    </source>
</evidence>
<sequence>MEVSNNQEHRKSLTSPPREDIETFMGSDSEDCGFPEDDFADFLPAGWVGDGEKKSVSGYKPRKRGPGHMSLKSPNIDSPHSNTLHRSTLKQGSSKATILGSRAVDSSSLPISTKDPTTTKEPNIGSIDNASMAAITEKKQSSVSISRLQVPSSLLRQPRTAVETLQEQNKSLKLAIERRDRELKHANLRITQFQSAIVKAEEERAKVENIFQEKVKSLQEKLRAVVPAPELQMERDEIEGQRQKATSELKKLREKSEKVAKRFSVAGKKLIVVNEDLAIANVQITSLTVARKDLENTIRSLNRTTENSRISQHRLQAQLLREQASNIRFQIEINNLTASNSVLSEQLNISRTTLNRSAANSKQSAESSTAINELKNLRFSFNKLTIDLNKSLRDVEDIRHDRDSYKADYFRAREQRDGAKTKVLELEMKYRRQSRKIESLVKEKQELEEQRDLLDPIVQIGVDVRLRNLEWARETVLNIPATDIDRAIILSGNIAAHRANGVVDAAMFEADLVPEEYIEEASEVFEKMYDVKPQDIGRWSEKMLKLIDCRATVLSLKAVNKAGNSSALRREHEKLEDSLFKDHDLLTRRTFENNPDVEHRLARMEELTEMIVDIERSKAGRRK</sequence>
<keyword evidence="4" id="KW-1185">Reference proteome</keyword>
<evidence type="ECO:0000256" key="2">
    <source>
        <dbReference type="SAM" id="MobiDB-lite"/>
    </source>
</evidence>
<feature type="coiled-coil region" evidence="1">
    <location>
        <begin position="162"/>
        <end position="304"/>
    </location>
</feature>
<feature type="compositionally biased region" description="Basic and acidic residues" evidence="2">
    <location>
        <begin position="7"/>
        <end position="21"/>
    </location>
</feature>
<evidence type="ECO:0000313" key="4">
    <source>
        <dbReference type="Proteomes" id="UP000178912"/>
    </source>
</evidence>
<keyword evidence="1" id="KW-0175">Coiled coil</keyword>
<proteinExistence type="predicted"/>
<feature type="coiled-coil region" evidence="1">
    <location>
        <begin position="423"/>
        <end position="450"/>
    </location>
</feature>
<name>A0A1E1LDS6_9HELO</name>
<gene>
    <name evidence="3" type="ORF">RAG0_13716</name>
</gene>
<organism evidence="3 4">
    <name type="scientific">Rhynchosporium agropyri</name>
    <dbReference type="NCBI Taxonomy" id="914238"/>
    <lineage>
        <taxon>Eukaryota</taxon>
        <taxon>Fungi</taxon>
        <taxon>Dikarya</taxon>
        <taxon>Ascomycota</taxon>
        <taxon>Pezizomycotina</taxon>
        <taxon>Leotiomycetes</taxon>
        <taxon>Helotiales</taxon>
        <taxon>Ploettnerulaceae</taxon>
        <taxon>Rhynchosporium</taxon>
    </lineage>
</organism>
<dbReference type="AlphaFoldDB" id="A0A1E1LDS6"/>
<accession>A0A1E1LDS6</accession>
<feature type="compositionally biased region" description="Polar residues" evidence="2">
    <location>
        <begin position="72"/>
        <end position="94"/>
    </location>
</feature>
<feature type="compositionally biased region" description="Acidic residues" evidence="2">
    <location>
        <begin position="28"/>
        <end position="40"/>
    </location>
</feature>
<reference evidence="4" key="1">
    <citation type="submission" date="2016-03" db="EMBL/GenBank/DDBJ databases">
        <authorList>
            <person name="Guldener U."/>
        </authorList>
    </citation>
    <scope>NUCLEOTIDE SEQUENCE [LARGE SCALE GENOMIC DNA]</scope>
    <source>
        <strain evidence="4">04CH-RAC-A.6.1</strain>
    </source>
</reference>
<dbReference type="OrthoDB" id="3565171at2759"/>
<protein>
    <submittedName>
        <fullName evidence="3">Uncharacterized protein</fullName>
    </submittedName>
</protein>